<proteinExistence type="predicted"/>
<protein>
    <submittedName>
        <fullName evidence="2">Uncharacterized protein</fullName>
    </submittedName>
</protein>
<sequence>MGHTLFRDRDEYSWTEQNWNLAPPPSQEAPPWASESRGSEAARARDSGGVSGPAAAIQYEHSSSPAGSSAAAASRARVKDRESSFRLRFAFLVPWAKTPVWLRQREYRAHFLSGHRDHWDHWDHLSRQQVPLRRWASLTGDAIKRLHCAVPWSTCSSSGLSAVIQQTEKTVAKPSSEISRRKEPHLSGDTEIVDVVAGGSFNSEDIASELPSGRSNLEGKSWKVHEARTCILVPSDWGKVEVAFE</sequence>
<evidence type="ECO:0000313" key="3">
    <source>
        <dbReference type="Proteomes" id="UP000077202"/>
    </source>
</evidence>
<dbReference type="EMBL" id="LVLJ01000445">
    <property type="protein sequence ID" value="OAE34172.1"/>
    <property type="molecule type" value="Genomic_DNA"/>
</dbReference>
<comment type="caution">
    <text evidence="2">The sequence shown here is derived from an EMBL/GenBank/DDBJ whole genome shotgun (WGS) entry which is preliminary data.</text>
</comment>
<accession>A0A176WPE4</accession>
<gene>
    <name evidence="2" type="ORF">AXG93_1593s1310</name>
</gene>
<keyword evidence="3" id="KW-1185">Reference proteome</keyword>
<organism evidence="2 3">
    <name type="scientific">Marchantia polymorpha subsp. ruderalis</name>
    <dbReference type="NCBI Taxonomy" id="1480154"/>
    <lineage>
        <taxon>Eukaryota</taxon>
        <taxon>Viridiplantae</taxon>
        <taxon>Streptophyta</taxon>
        <taxon>Embryophyta</taxon>
        <taxon>Marchantiophyta</taxon>
        <taxon>Marchantiopsida</taxon>
        <taxon>Marchantiidae</taxon>
        <taxon>Marchantiales</taxon>
        <taxon>Marchantiaceae</taxon>
        <taxon>Marchantia</taxon>
    </lineage>
</organism>
<reference evidence="2" key="1">
    <citation type="submission" date="2016-03" db="EMBL/GenBank/DDBJ databases">
        <title>Mechanisms controlling the formation of the plant cell surface in tip-growing cells are functionally conserved among land plants.</title>
        <authorList>
            <person name="Honkanen S."/>
            <person name="Jones V.A."/>
            <person name="Morieri G."/>
            <person name="Champion C."/>
            <person name="Hetherington A.J."/>
            <person name="Kelly S."/>
            <person name="Saint-Marcoux D."/>
            <person name="Proust H."/>
            <person name="Prescott H."/>
            <person name="Dolan L."/>
        </authorList>
    </citation>
    <scope>NUCLEOTIDE SEQUENCE [LARGE SCALE GENOMIC DNA]</scope>
    <source>
        <tissue evidence="2">Whole gametophyte</tissue>
    </source>
</reference>
<evidence type="ECO:0000256" key="1">
    <source>
        <dbReference type="SAM" id="MobiDB-lite"/>
    </source>
</evidence>
<name>A0A176WPE4_MARPO</name>
<evidence type="ECO:0000313" key="2">
    <source>
        <dbReference type="EMBL" id="OAE34172.1"/>
    </source>
</evidence>
<feature type="compositionally biased region" description="Basic and acidic residues" evidence="1">
    <location>
        <begin position="37"/>
        <end position="46"/>
    </location>
</feature>
<feature type="region of interest" description="Disordered" evidence="1">
    <location>
        <begin position="16"/>
        <end position="54"/>
    </location>
</feature>
<dbReference type="Proteomes" id="UP000077202">
    <property type="component" value="Unassembled WGS sequence"/>
</dbReference>
<dbReference type="AlphaFoldDB" id="A0A176WPE4"/>